<gene>
    <name evidence="2" type="ORF">GEOBRER4_n2513</name>
</gene>
<dbReference type="InterPro" id="IPR048551">
    <property type="entry name" value="DACNV"/>
</dbReference>
<evidence type="ECO:0000313" key="2">
    <source>
        <dbReference type="EMBL" id="BCG47672.1"/>
    </source>
</evidence>
<dbReference type="AlphaFoldDB" id="A0A6S6LZZ4"/>
<organism evidence="2 3">
    <name type="scientific">Citrifermentans bremense</name>
    <dbReference type="NCBI Taxonomy" id="60035"/>
    <lineage>
        <taxon>Bacteria</taxon>
        <taxon>Pseudomonadati</taxon>
        <taxon>Thermodesulfobacteriota</taxon>
        <taxon>Desulfuromonadia</taxon>
        <taxon>Geobacterales</taxon>
        <taxon>Geobacteraceae</taxon>
        <taxon>Citrifermentans</taxon>
    </lineage>
</organism>
<dbReference type="InterPro" id="IPR003390">
    <property type="entry name" value="DNA_integrity_scan_DisA_N"/>
</dbReference>
<evidence type="ECO:0000313" key="3">
    <source>
        <dbReference type="Proteomes" id="UP000515472"/>
    </source>
</evidence>
<dbReference type="RefSeq" id="WP_185242533.1">
    <property type="nucleotide sequence ID" value="NZ_AP023213.1"/>
</dbReference>
<dbReference type="PROSITE" id="PS51794">
    <property type="entry name" value="DAC"/>
    <property type="match status" value="1"/>
</dbReference>
<reference evidence="2 3" key="1">
    <citation type="submission" date="2020-06" db="EMBL/GenBank/DDBJ databases">
        <title>Interaction of electrochemicaly active bacteria, Geobacter bremensis R4 on different carbon anode.</title>
        <authorList>
            <person name="Meng L."/>
            <person name="Yoshida N."/>
        </authorList>
    </citation>
    <scope>NUCLEOTIDE SEQUENCE [LARGE SCALE GENOMIC DNA]</scope>
    <source>
        <strain evidence="2 3">R4</strain>
    </source>
</reference>
<accession>A0A6S6LZZ4</accession>
<proteinExistence type="predicted"/>
<sequence length="456" mass="51038">MNKIKESLTRTPSPFGHSYPRDLVSFIFERWEDEAFVARLCREEGGEFQLPDRGTLEQVISTCYQASLLREEERPVMFRLIIRDSYLFAANEGPPTGMHRLIFSRTRPFNEYELHRLAPAADFYRTLIGIFVEPALGAQIWGLLHSGTRWMHAVYGGRKTSPPMPLSLVVYVTGPGQISVCIGDNIIASLNGGQINCPTLDVFNSKWLNTSLGALNAETWALHQAARVRTERAWAELDPEFGSSIGQQAIRRIISVIRNSNHGGLLVYLPPEMAEEILEENPYLTLKYQFLEYDSRQRFLSLTLRIMNTLAEIHGDPDAPEKQVGWQEYVNSKNENIALLDEAIFDVAHFIAALSAVDGAVVITKRQELLGFGGVISGDLDSVGMVAHALDTEGEQSEPVLSEGVGTRHRAAYRLCQKLHQAIAIVISQDESVQIVKWHNGMVTYWDQVPTGVPGF</sequence>
<protein>
    <recommendedName>
        <fullName evidence="1">DAC domain-containing protein</fullName>
    </recommendedName>
</protein>
<name>A0A6S6LZZ4_9BACT</name>
<dbReference type="KEGG" id="gbn:GEOBRER4_24220"/>
<evidence type="ECO:0000259" key="1">
    <source>
        <dbReference type="PROSITE" id="PS51794"/>
    </source>
</evidence>
<dbReference type="Pfam" id="PF21751">
    <property type="entry name" value="DACNV"/>
    <property type="match status" value="1"/>
</dbReference>
<dbReference type="Gene3D" id="3.40.1700.10">
    <property type="entry name" value="DNA integrity scanning protein, DisA, N-terminal domain"/>
    <property type="match status" value="1"/>
</dbReference>
<dbReference type="Proteomes" id="UP000515472">
    <property type="component" value="Chromosome"/>
</dbReference>
<keyword evidence="3" id="KW-1185">Reference proteome</keyword>
<dbReference type="InterPro" id="IPR036888">
    <property type="entry name" value="DNA_integrity_DisA_N_sf"/>
</dbReference>
<dbReference type="EMBL" id="AP023213">
    <property type="protein sequence ID" value="BCG47672.1"/>
    <property type="molecule type" value="Genomic_DNA"/>
</dbReference>
<feature type="domain" description="DAC" evidence="1">
    <location>
        <begin position="270"/>
        <end position="450"/>
    </location>
</feature>
<dbReference type="SUPFAM" id="SSF143597">
    <property type="entry name" value="YojJ-like"/>
    <property type="match status" value="1"/>
</dbReference>